<dbReference type="Gene3D" id="3.40.50.720">
    <property type="entry name" value="NAD(P)-binding Rossmann-like Domain"/>
    <property type="match status" value="1"/>
</dbReference>
<dbReference type="InterPro" id="IPR036291">
    <property type="entry name" value="NAD(P)-bd_dom_sf"/>
</dbReference>
<dbReference type="NCBIfam" id="TIGR02824">
    <property type="entry name" value="quinone_pig3"/>
    <property type="match status" value="1"/>
</dbReference>
<accession>A8NRC0</accession>
<keyword evidence="1" id="KW-0521">NADP</keyword>
<dbReference type="InterPro" id="IPR011032">
    <property type="entry name" value="GroES-like_sf"/>
</dbReference>
<name>A8NRC0_COPC7</name>
<dbReference type="GO" id="GO:0016651">
    <property type="term" value="F:oxidoreductase activity, acting on NAD(P)H"/>
    <property type="evidence" value="ECO:0007669"/>
    <property type="project" value="TreeGrafter"/>
</dbReference>
<dbReference type="HOGENOM" id="CLU_026673_3_4_1"/>
<gene>
    <name evidence="4" type="ORF">CC1G_07171</name>
</gene>
<dbReference type="PANTHER" id="PTHR48106">
    <property type="entry name" value="QUINONE OXIDOREDUCTASE PIG3-RELATED"/>
    <property type="match status" value="1"/>
</dbReference>
<dbReference type="InParanoid" id="A8NRC0"/>
<comment type="caution">
    <text evidence="4">The sequence shown here is derived from an EMBL/GenBank/DDBJ whole genome shotgun (WGS) entry which is preliminary data.</text>
</comment>
<keyword evidence="2" id="KW-0560">Oxidoreductase</keyword>
<evidence type="ECO:0000313" key="5">
    <source>
        <dbReference type="Proteomes" id="UP000001861"/>
    </source>
</evidence>
<dbReference type="OMA" id="HKHMEDA"/>
<dbReference type="RefSeq" id="XP_001835747.2">
    <property type="nucleotide sequence ID" value="XM_001835695.2"/>
</dbReference>
<dbReference type="InterPro" id="IPR020843">
    <property type="entry name" value="ER"/>
</dbReference>
<dbReference type="Pfam" id="PF08240">
    <property type="entry name" value="ADH_N"/>
    <property type="match status" value="1"/>
</dbReference>
<evidence type="ECO:0000256" key="1">
    <source>
        <dbReference type="ARBA" id="ARBA00022857"/>
    </source>
</evidence>
<dbReference type="InterPro" id="IPR013149">
    <property type="entry name" value="ADH-like_C"/>
</dbReference>
<reference evidence="4 5" key="1">
    <citation type="journal article" date="2010" name="Proc. Natl. Acad. Sci. U.S.A.">
        <title>Insights into evolution of multicellular fungi from the assembled chromosomes of the mushroom Coprinopsis cinerea (Coprinus cinereus).</title>
        <authorList>
            <person name="Stajich J.E."/>
            <person name="Wilke S.K."/>
            <person name="Ahren D."/>
            <person name="Au C.H."/>
            <person name="Birren B.W."/>
            <person name="Borodovsky M."/>
            <person name="Burns C."/>
            <person name="Canback B."/>
            <person name="Casselton L.A."/>
            <person name="Cheng C.K."/>
            <person name="Deng J."/>
            <person name="Dietrich F.S."/>
            <person name="Fargo D.C."/>
            <person name="Farman M.L."/>
            <person name="Gathman A.C."/>
            <person name="Goldberg J."/>
            <person name="Guigo R."/>
            <person name="Hoegger P.J."/>
            <person name="Hooker J.B."/>
            <person name="Huggins A."/>
            <person name="James T.Y."/>
            <person name="Kamada T."/>
            <person name="Kilaru S."/>
            <person name="Kodira C."/>
            <person name="Kues U."/>
            <person name="Kupfer D."/>
            <person name="Kwan H.S."/>
            <person name="Lomsadze A."/>
            <person name="Li W."/>
            <person name="Lilly W.W."/>
            <person name="Ma L.J."/>
            <person name="Mackey A.J."/>
            <person name="Manning G."/>
            <person name="Martin F."/>
            <person name="Muraguchi H."/>
            <person name="Natvig D.O."/>
            <person name="Palmerini H."/>
            <person name="Ramesh M.A."/>
            <person name="Rehmeyer C.J."/>
            <person name="Roe B.A."/>
            <person name="Shenoy N."/>
            <person name="Stanke M."/>
            <person name="Ter-Hovhannisyan V."/>
            <person name="Tunlid A."/>
            <person name="Velagapudi R."/>
            <person name="Vision T.J."/>
            <person name="Zeng Q."/>
            <person name="Zolan M.E."/>
            <person name="Pukkila P.J."/>
        </authorList>
    </citation>
    <scope>NUCLEOTIDE SEQUENCE [LARGE SCALE GENOMIC DNA]</scope>
    <source>
        <strain evidence="5">Okayama-7 / 130 / ATCC MYA-4618 / FGSC 9003</strain>
    </source>
</reference>
<dbReference type="Proteomes" id="UP000001861">
    <property type="component" value="Unassembled WGS sequence"/>
</dbReference>
<evidence type="ECO:0000259" key="3">
    <source>
        <dbReference type="SMART" id="SM00829"/>
    </source>
</evidence>
<evidence type="ECO:0000256" key="2">
    <source>
        <dbReference type="ARBA" id="ARBA00023002"/>
    </source>
</evidence>
<organism evidence="4 5">
    <name type="scientific">Coprinopsis cinerea (strain Okayama-7 / 130 / ATCC MYA-4618 / FGSC 9003)</name>
    <name type="common">Inky cap fungus</name>
    <name type="synonym">Hormographiella aspergillata</name>
    <dbReference type="NCBI Taxonomy" id="240176"/>
    <lineage>
        <taxon>Eukaryota</taxon>
        <taxon>Fungi</taxon>
        <taxon>Dikarya</taxon>
        <taxon>Basidiomycota</taxon>
        <taxon>Agaricomycotina</taxon>
        <taxon>Agaricomycetes</taxon>
        <taxon>Agaricomycetidae</taxon>
        <taxon>Agaricales</taxon>
        <taxon>Agaricineae</taxon>
        <taxon>Psathyrellaceae</taxon>
        <taxon>Coprinopsis</taxon>
    </lineage>
</organism>
<dbReference type="OrthoDB" id="203908at2759"/>
<dbReference type="CDD" id="cd05276">
    <property type="entry name" value="p53_inducible_oxidoreductase"/>
    <property type="match status" value="1"/>
</dbReference>
<protein>
    <submittedName>
        <fullName evidence="4">Quinone oxidoreductase</fullName>
    </submittedName>
</protein>
<dbReference type="InterPro" id="IPR014189">
    <property type="entry name" value="Quinone_OxRdtase_PIG3"/>
</dbReference>
<dbReference type="PANTHER" id="PTHR48106:SF18">
    <property type="entry name" value="QUINONE OXIDOREDUCTASE PIG3"/>
    <property type="match status" value="1"/>
</dbReference>
<sequence length="424" mass="46082">MVVVLGRGRGRRSSKGKNPILLFLLPSSCWPAAPSLHESDHLQCDLGKGFQHASAFNQLEGMVEQALQRTTQAGHITMRAILIRDEYGPAENLYIGEVEQPAPRAEQVLVKMIDEAFPSLQSQVKAFGLNRMDISQREGKYPPPPGASKILGVEFSGIVTELGSDVVGWKIGDEVLGLVGGGAYAEYVVAPQKNLMKKPAHLTWAEAASIPENFLTAFQALVLIGEICANDHVLVHAGASGVGIAVIQLARLYRAQTVIATTSTEEKIRRLLSIPNGATHAANYKVEDFSAVVKHITKGHGADVVIDFVAQSHFIKNLDAMAMDGRMTMLALLSGATVHSVDLSPILFKRLRIQGSTLRSRSPAYQAELISRLDKEVLPVITGENGDGSVRIYIHKVYGWNEIIEAHKEMEANKNFGKIVVEVA</sequence>
<dbReference type="EMBL" id="AACS02000008">
    <property type="protein sequence ID" value="EAU86092.2"/>
    <property type="molecule type" value="Genomic_DNA"/>
</dbReference>
<evidence type="ECO:0000313" key="4">
    <source>
        <dbReference type="EMBL" id="EAU86092.2"/>
    </source>
</evidence>
<keyword evidence="5" id="KW-1185">Reference proteome</keyword>
<dbReference type="AlphaFoldDB" id="A8NRC0"/>
<dbReference type="SMART" id="SM00829">
    <property type="entry name" value="PKS_ER"/>
    <property type="match status" value="1"/>
</dbReference>
<dbReference type="KEGG" id="cci:CC1G_07171"/>
<dbReference type="VEuPathDB" id="FungiDB:CC1G_07171"/>
<dbReference type="SUPFAM" id="SSF50129">
    <property type="entry name" value="GroES-like"/>
    <property type="match status" value="1"/>
</dbReference>
<dbReference type="Gene3D" id="3.90.180.10">
    <property type="entry name" value="Medium-chain alcohol dehydrogenases, catalytic domain"/>
    <property type="match status" value="1"/>
</dbReference>
<dbReference type="GO" id="GO:0070402">
    <property type="term" value="F:NADPH binding"/>
    <property type="evidence" value="ECO:0007669"/>
    <property type="project" value="TreeGrafter"/>
</dbReference>
<feature type="domain" description="Enoyl reductase (ER)" evidence="3">
    <location>
        <begin position="88"/>
        <end position="421"/>
    </location>
</feature>
<dbReference type="STRING" id="240176.A8NRC0"/>
<dbReference type="InterPro" id="IPR013154">
    <property type="entry name" value="ADH-like_N"/>
</dbReference>
<dbReference type="eggNOG" id="KOG1198">
    <property type="taxonomic scope" value="Eukaryota"/>
</dbReference>
<dbReference type="GeneID" id="6012282"/>
<dbReference type="SUPFAM" id="SSF51735">
    <property type="entry name" value="NAD(P)-binding Rossmann-fold domains"/>
    <property type="match status" value="1"/>
</dbReference>
<dbReference type="Pfam" id="PF00107">
    <property type="entry name" value="ADH_zinc_N"/>
    <property type="match status" value="1"/>
</dbReference>
<proteinExistence type="predicted"/>